<evidence type="ECO:0000313" key="11">
    <source>
        <dbReference type="Proteomes" id="UP000095038"/>
    </source>
</evidence>
<dbReference type="PANTHER" id="PTHR10876">
    <property type="entry name" value="ZINC FINGER PROTEIN ZPR1"/>
    <property type="match status" value="1"/>
</dbReference>
<feature type="domain" description="Zinc finger ZPR1-type" evidence="9">
    <location>
        <begin position="280"/>
        <end position="440"/>
    </location>
</feature>
<dbReference type="InterPro" id="IPR042452">
    <property type="entry name" value="ZPR1_Znf1/2"/>
</dbReference>
<dbReference type="FunFam" id="2.20.25.420:FF:000002">
    <property type="entry name" value="Zinc finger protein ZPR1"/>
    <property type="match status" value="1"/>
</dbReference>
<gene>
    <name evidence="10" type="ORF">ASCRUDRAFT_10712</name>
</gene>
<comment type="subcellular location">
    <subcellularLocation>
        <location evidence="1">Nucleus</location>
    </subcellularLocation>
</comment>
<dbReference type="SMART" id="SM00709">
    <property type="entry name" value="Zpr1"/>
    <property type="match status" value="2"/>
</dbReference>
<dbReference type="Gene3D" id="2.60.120.1040">
    <property type="entry name" value="ZPR1, A/B domain"/>
    <property type="match status" value="2"/>
</dbReference>
<dbReference type="InterPro" id="IPR040141">
    <property type="entry name" value="ZPR1"/>
</dbReference>
<proteinExistence type="inferred from homology"/>
<reference evidence="11" key="1">
    <citation type="submission" date="2016-05" db="EMBL/GenBank/DDBJ databases">
        <title>Comparative genomics of biotechnologically important yeasts.</title>
        <authorList>
            <consortium name="DOE Joint Genome Institute"/>
            <person name="Riley R."/>
            <person name="Haridas S."/>
            <person name="Wolfe K.H."/>
            <person name="Lopes M.R."/>
            <person name="Hittinger C.T."/>
            <person name="Goker M."/>
            <person name="Salamov A."/>
            <person name="Wisecaver J."/>
            <person name="Long T.M."/>
            <person name="Aerts A.L."/>
            <person name="Barry K."/>
            <person name="Choi C."/>
            <person name="Clum A."/>
            <person name="Coughlan A.Y."/>
            <person name="Deshpande S."/>
            <person name="Douglass A.P."/>
            <person name="Hanson S.J."/>
            <person name="Klenk H.-P."/>
            <person name="Labutti K."/>
            <person name="Lapidus A."/>
            <person name="Lindquist E."/>
            <person name="Lipzen A."/>
            <person name="Meier-Kolthoff J.P."/>
            <person name="Ohm R.A."/>
            <person name="Otillar R.P."/>
            <person name="Pangilinan J."/>
            <person name="Peng Y."/>
            <person name="Rokas A."/>
            <person name="Rosa C.A."/>
            <person name="Scheuner C."/>
            <person name="Sibirny A.A."/>
            <person name="Slot J.C."/>
            <person name="Stielow J.B."/>
            <person name="Sun H."/>
            <person name="Kurtzman C.P."/>
            <person name="Blackwell M."/>
            <person name="Grigoriev I.V."/>
            <person name="Jeffries T.W."/>
        </authorList>
    </citation>
    <scope>NUCLEOTIDE SEQUENCE [LARGE SCALE GENOMIC DNA]</scope>
    <source>
        <strain evidence="11">DSM 1968</strain>
    </source>
</reference>
<protein>
    <submittedName>
        <fullName evidence="10">Zf-ZPR1-domain-containing protein</fullName>
    </submittedName>
</protein>
<dbReference type="FunCoup" id="A0A1D2V8L1">
    <property type="interactions" value="997"/>
</dbReference>
<keyword evidence="4" id="KW-0677">Repeat</keyword>
<dbReference type="InParanoid" id="A0A1D2V8L1"/>
<dbReference type="GO" id="GO:0061770">
    <property type="term" value="F:translation elongation factor binding"/>
    <property type="evidence" value="ECO:0007669"/>
    <property type="project" value="EnsemblFungi"/>
</dbReference>
<evidence type="ECO:0000256" key="7">
    <source>
        <dbReference type="ARBA" id="ARBA00023242"/>
    </source>
</evidence>
<dbReference type="GO" id="GO:0006458">
    <property type="term" value="P:'de novo' protein folding"/>
    <property type="evidence" value="ECO:0007669"/>
    <property type="project" value="EnsemblFungi"/>
</dbReference>
<dbReference type="InterPro" id="IPR004457">
    <property type="entry name" value="Znf_ZPR1"/>
</dbReference>
<name>A0A1D2V8L1_9ASCO</name>
<evidence type="ECO:0000256" key="3">
    <source>
        <dbReference type="ARBA" id="ARBA00022723"/>
    </source>
</evidence>
<dbReference type="EMBL" id="KV454503">
    <property type="protein sequence ID" value="ODV57847.1"/>
    <property type="molecule type" value="Genomic_DNA"/>
</dbReference>
<dbReference type="GO" id="GO:0044183">
    <property type="term" value="F:protein folding chaperone"/>
    <property type="evidence" value="ECO:0007669"/>
    <property type="project" value="EnsemblFungi"/>
</dbReference>
<feature type="domain" description="Zinc finger ZPR1-type" evidence="9">
    <location>
        <begin position="45"/>
        <end position="204"/>
    </location>
</feature>
<keyword evidence="11" id="KW-1185">Reference proteome</keyword>
<dbReference type="RefSeq" id="XP_020044154.1">
    <property type="nucleotide sequence ID" value="XM_020188668.1"/>
</dbReference>
<dbReference type="FunFam" id="2.60.120.1040:FF:000001">
    <property type="entry name" value="Zinc finger protein ZPR1"/>
    <property type="match status" value="1"/>
</dbReference>
<dbReference type="AlphaFoldDB" id="A0A1D2V8L1"/>
<evidence type="ECO:0000256" key="8">
    <source>
        <dbReference type="ARBA" id="ARBA00054139"/>
    </source>
</evidence>
<comment type="similarity">
    <text evidence="2">Belongs to the ZPR1 family.</text>
</comment>
<keyword evidence="3" id="KW-0479">Metal-binding</keyword>
<accession>A0A1D2V8L1</accession>
<sequence length="472" mass="54058">MASEEKENYFKPVSEVVESTEVYNDGIKKTDAHDSAGNYIQEIQSLCVNCEENGVTRILLTNIPYFRDVILMSFECPHCGFKNSEIQPATEIQENGSKYVFRIENKKDFNRQIVKSETATCKFKELEIEIPPKRGQLTNLEGLLREMVDDLQSGQPVRKYNEPELFNKIEGFINKVNDAIDCKEGILPITFTMSDPSGNSWIEFVPNEAAHKWSLTKFKRTPEQNVFLGLITQDKMEENKKLAKEREENETKFAKPISKGFISEETEIENFENEVQTFYATCSSCYKPCETHMKMVNIPHFKEVIIMSTVCDHCGYRSNEVKTGGAIPEMGRRITLKVDDPEDLKRDLLKSETCQLVIPEINLDLTPGTLGGRFTTLEGILREVYEELHSKVFTETSDSMESESKHSWQAFFEKLQKATDGKMVFTVIMEDPLAASYIQNVYAPDDDPNMVVEDYERTEDQNETLGLNDMQT</sequence>
<evidence type="ECO:0000256" key="6">
    <source>
        <dbReference type="ARBA" id="ARBA00022833"/>
    </source>
</evidence>
<keyword evidence="5" id="KW-0863">Zinc-finger</keyword>
<keyword evidence="7" id="KW-0539">Nucleus</keyword>
<dbReference type="FunFam" id="2.60.120.1040:FF:000003">
    <property type="entry name" value="Zinc finger protein zpr1"/>
    <property type="match status" value="1"/>
</dbReference>
<dbReference type="GO" id="GO:0005634">
    <property type="term" value="C:nucleus"/>
    <property type="evidence" value="ECO:0007669"/>
    <property type="project" value="UniProtKB-SubCell"/>
</dbReference>
<dbReference type="GO" id="GO:0008270">
    <property type="term" value="F:zinc ion binding"/>
    <property type="evidence" value="ECO:0007669"/>
    <property type="project" value="UniProtKB-KW"/>
</dbReference>
<dbReference type="InterPro" id="IPR042451">
    <property type="entry name" value="ZPR1_A/B_dom"/>
</dbReference>
<evidence type="ECO:0000256" key="2">
    <source>
        <dbReference type="ARBA" id="ARBA00008354"/>
    </source>
</evidence>
<dbReference type="Pfam" id="PF22794">
    <property type="entry name" value="jr-ZPR1"/>
    <property type="match status" value="2"/>
</dbReference>
<dbReference type="GO" id="GO:0005737">
    <property type="term" value="C:cytoplasm"/>
    <property type="evidence" value="ECO:0007669"/>
    <property type="project" value="EnsemblFungi"/>
</dbReference>
<dbReference type="Gene3D" id="2.20.25.420">
    <property type="entry name" value="ZPR1, zinc finger domain"/>
    <property type="match status" value="2"/>
</dbReference>
<dbReference type="STRING" id="1344418.A0A1D2V8L1"/>
<evidence type="ECO:0000259" key="9">
    <source>
        <dbReference type="SMART" id="SM00709"/>
    </source>
</evidence>
<dbReference type="InterPro" id="IPR056180">
    <property type="entry name" value="ZPR1_jr_dom"/>
</dbReference>
<dbReference type="NCBIfam" id="TIGR00310">
    <property type="entry name" value="ZPR1_znf"/>
    <property type="match status" value="2"/>
</dbReference>
<dbReference type="GeneID" id="30962304"/>
<dbReference type="GO" id="GO:0000086">
    <property type="term" value="P:G2/M transition of mitotic cell cycle"/>
    <property type="evidence" value="ECO:0007669"/>
    <property type="project" value="EnsemblFungi"/>
</dbReference>
<evidence type="ECO:0000256" key="1">
    <source>
        <dbReference type="ARBA" id="ARBA00004123"/>
    </source>
</evidence>
<dbReference type="Pfam" id="PF03367">
    <property type="entry name" value="Zn_ribbon_ZPR1"/>
    <property type="match status" value="2"/>
</dbReference>
<dbReference type="OrthoDB" id="308464at2759"/>
<evidence type="ECO:0000256" key="4">
    <source>
        <dbReference type="ARBA" id="ARBA00022737"/>
    </source>
</evidence>
<organism evidence="10 11">
    <name type="scientific">Ascoidea rubescens DSM 1968</name>
    <dbReference type="NCBI Taxonomy" id="1344418"/>
    <lineage>
        <taxon>Eukaryota</taxon>
        <taxon>Fungi</taxon>
        <taxon>Dikarya</taxon>
        <taxon>Ascomycota</taxon>
        <taxon>Saccharomycotina</taxon>
        <taxon>Saccharomycetes</taxon>
        <taxon>Ascoideaceae</taxon>
        <taxon>Ascoidea</taxon>
    </lineage>
</organism>
<evidence type="ECO:0000313" key="10">
    <source>
        <dbReference type="EMBL" id="ODV57847.1"/>
    </source>
</evidence>
<comment type="function">
    <text evidence="8">Acts as a protein folding chaperone for elongation factor 1-alpha.</text>
</comment>
<keyword evidence="6" id="KW-0862">Zinc</keyword>
<dbReference type="Proteomes" id="UP000095038">
    <property type="component" value="Unassembled WGS sequence"/>
</dbReference>
<dbReference type="FunFam" id="2.20.25.420:FF:000001">
    <property type="entry name" value="Zinc finger protein ZPR1"/>
    <property type="match status" value="1"/>
</dbReference>
<dbReference type="GO" id="GO:0009749">
    <property type="term" value="P:response to glucose"/>
    <property type="evidence" value="ECO:0007669"/>
    <property type="project" value="EnsemblFungi"/>
</dbReference>
<dbReference type="PANTHER" id="PTHR10876:SF0">
    <property type="entry name" value="ZINC FINGER PROTEIN ZPR1"/>
    <property type="match status" value="1"/>
</dbReference>
<evidence type="ECO:0000256" key="5">
    <source>
        <dbReference type="ARBA" id="ARBA00022771"/>
    </source>
</evidence>